<keyword evidence="1" id="KW-0472">Membrane</keyword>
<keyword evidence="4" id="KW-1185">Reference proteome</keyword>
<dbReference type="EMBL" id="VTPV01000003">
    <property type="protein sequence ID" value="KAB1231351.1"/>
    <property type="molecule type" value="Genomic_DNA"/>
</dbReference>
<accession>A0A5N4BSE9</accession>
<gene>
    <name evidence="3" type="ORF">F8D52_05965</name>
</gene>
<dbReference type="RefSeq" id="WP_152289280.1">
    <property type="nucleotide sequence ID" value="NZ_VTPV01000003.1"/>
</dbReference>
<evidence type="ECO:0008006" key="5">
    <source>
        <dbReference type="Google" id="ProtNLM"/>
    </source>
</evidence>
<proteinExistence type="predicted"/>
<dbReference type="Proteomes" id="UP000326384">
    <property type="component" value="Unassembled WGS sequence"/>
</dbReference>
<keyword evidence="1" id="KW-0812">Transmembrane</keyword>
<feature type="chain" id="PRO_5046176303" description="Lipoprotein" evidence="2">
    <location>
        <begin position="24"/>
        <end position="189"/>
    </location>
</feature>
<keyword evidence="2" id="KW-0732">Signal</keyword>
<sequence length="189" mass="21375">MKTNILLLLLLSCLLLGCRSKQKMTTTYKEDRKETEKVKTDSLSVHHSTSIQHEYTDTLVQEKKNEISGELLITGKSDTSNPFVYHNVIGSDTVQSISIMGNAEYTINTRYTKADREKSEVKKSVFTNSIQDSAQKVVSKEAVKEVASKVSEETKKVTVSGFEIAAWIFITILGITLILLFFTYKYFKK</sequence>
<evidence type="ECO:0000313" key="3">
    <source>
        <dbReference type="EMBL" id="KAB1231351.1"/>
    </source>
</evidence>
<evidence type="ECO:0000256" key="1">
    <source>
        <dbReference type="SAM" id="Phobius"/>
    </source>
</evidence>
<organism evidence="3 4">
    <name type="scientific">Chryseobacterium viscerum</name>
    <dbReference type="NCBI Taxonomy" id="1037377"/>
    <lineage>
        <taxon>Bacteria</taxon>
        <taxon>Pseudomonadati</taxon>
        <taxon>Bacteroidota</taxon>
        <taxon>Flavobacteriia</taxon>
        <taxon>Flavobacteriales</taxon>
        <taxon>Weeksellaceae</taxon>
        <taxon>Chryseobacterium group</taxon>
        <taxon>Chryseobacterium</taxon>
    </lineage>
</organism>
<protein>
    <recommendedName>
        <fullName evidence="5">Lipoprotein</fullName>
    </recommendedName>
</protein>
<feature type="transmembrane region" description="Helical" evidence="1">
    <location>
        <begin position="164"/>
        <end position="184"/>
    </location>
</feature>
<comment type="caution">
    <text evidence="3">The sequence shown here is derived from an EMBL/GenBank/DDBJ whole genome shotgun (WGS) entry which is preliminary data.</text>
</comment>
<reference evidence="3 4" key="1">
    <citation type="journal article" date="2019" name="Stand. Genomic Sci.">
        <title>Draft Whole-Genome Sequence of a Novel Chryseobacterium viscerum Strain Isolated from Fresh Water at Dripping Springs, New Mexico.</title>
        <authorList>
            <person name="Kyndt J.A."/>
            <person name="Moore T.C."/>
        </authorList>
    </citation>
    <scope>NUCLEOTIDE SEQUENCE [LARGE SCALE GENOMIC DNA]</scope>
    <source>
        <strain evidence="3 4">DPS</strain>
    </source>
</reference>
<evidence type="ECO:0000313" key="4">
    <source>
        <dbReference type="Proteomes" id="UP000326384"/>
    </source>
</evidence>
<evidence type="ECO:0000256" key="2">
    <source>
        <dbReference type="SAM" id="SignalP"/>
    </source>
</evidence>
<dbReference type="PROSITE" id="PS51257">
    <property type="entry name" value="PROKAR_LIPOPROTEIN"/>
    <property type="match status" value="1"/>
</dbReference>
<keyword evidence="1" id="KW-1133">Transmembrane helix</keyword>
<name>A0A5N4BSE9_9FLAO</name>
<feature type="signal peptide" evidence="2">
    <location>
        <begin position="1"/>
        <end position="23"/>
    </location>
</feature>